<sequence>MASQITVVPASTKIGKETIRLLLASREKPSIRGIFRDTTKALAEYTNHPNFKAVKGDIASGGTLDFGNSDAVLYVPPPTYEGMDQSDWAKQAATNVKDALKKAGVKRLVIISGLGSQHDHGIGFVRLNHHTDQILRDSAPEVTILQCTHFQEEFEYMFQIPLGEPPTISPWIAPKDYRIPMVSIKDIGETCTKCLLTKPEKASPQVFKLFGPRPYSSEDMRDVFEEVTGKKVELEISQGEDLKSFLGMLFPEHCLPDFLEMLESSLPGGLISKEYEYDEKTITGKVDLMDVFRNKPLWEVDMSTRRSTRLRAKEVPEPAVVPIDQEPTETTKATKRKALADGHEKPAPKSKESKIVTKAAEKPAAKKEKTAAGVRKTGKAKAPAKTPMSSSSDPLLSLPREILNLILDSIDDTMTLGRLSKTSKSYHALVGPRLYKRLSVSVSYHAHIAKLIRTIEPLLSIAQRKQLRKEGQYKGQQETFSDKLDPHKKPEKAEFVRQAILAIGDPGKKHRFIVHRYAEEALKNINNVEVVETWILTESIAKSLAAQKKLQALKLYAADNLFDRYAKPLATIKNLKHLFIHLPGYRGEYMDEDNVPLALILNSRSTLRSLTIEMGSFQSEFLEYWEKMANSKSSKHDLTALESFRLTGASIGDGLVKALKKAIDFVALKELKFGYLSDNVKLLFDHLCDVFSKAHKNNTKINLGNLSLNMGTDALMSTPGEQQAIVDSKIDFISSFDTLTSLTLDDYGQYSEDITVNPDLKNSLLQAILKHENLTKLKISYRGIVSGYRNTCLEPVTVAALINGLPKLTEFEFLPQSTKLEEIGKMVARGHELTAVTLVTGGSWSTPEENYEASTKFLRSVAHEVLERDLSTSSVSFKWEDHSKITRVAADWIVWEIGSKLTKSKRGMKKAEKFTVTVGKQKREVLYRDITDYVREPFSYAADCRWVKKVEQDLN</sequence>
<accession>A0A8H4JVB3</accession>
<dbReference type="InterPro" id="IPR008030">
    <property type="entry name" value="NmrA-like"/>
</dbReference>
<keyword evidence="4" id="KW-1185">Reference proteome</keyword>
<dbReference type="AlphaFoldDB" id="A0A8H4JVB3"/>
<dbReference type="Gene3D" id="3.90.25.10">
    <property type="entry name" value="UDP-galactose 4-epimerase, domain 1"/>
    <property type="match status" value="1"/>
</dbReference>
<dbReference type="Gene3D" id="3.80.10.10">
    <property type="entry name" value="Ribonuclease Inhibitor"/>
    <property type="match status" value="1"/>
</dbReference>
<organism evidence="3 4">
    <name type="scientific">Fusarium austroafricanum</name>
    <dbReference type="NCBI Taxonomy" id="2364996"/>
    <lineage>
        <taxon>Eukaryota</taxon>
        <taxon>Fungi</taxon>
        <taxon>Dikarya</taxon>
        <taxon>Ascomycota</taxon>
        <taxon>Pezizomycotina</taxon>
        <taxon>Sordariomycetes</taxon>
        <taxon>Hypocreomycetidae</taxon>
        <taxon>Hypocreales</taxon>
        <taxon>Nectriaceae</taxon>
        <taxon>Fusarium</taxon>
        <taxon>Fusarium concolor species complex</taxon>
    </lineage>
</organism>
<evidence type="ECO:0000313" key="4">
    <source>
        <dbReference type="Proteomes" id="UP000605986"/>
    </source>
</evidence>
<gene>
    <name evidence="3" type="ORF">F53441_12516</name>
</gene>
<feature type="compositionally biased region" description="Basic and acidic residues" evidence="1">
    <location>
        <begin position="338"/>
        <end position="370"/>
    </location>
</feature>
<dbReference type="EMBL" id="JAADJG010000677">
    <property type="protein sequence ID" value="KAF4439705.1"/>
    <property type="molecule type" value="Genomic_DNA"/>
</dbReference>
<evidence type="ECO:0000313" key="3">
    <source>
        <dbReference type="EMBL" id="KAF4439705.1"/>
    </source>
</evidence>
<dbReference type="Proteomes" id="UP000605986">
    <property type="component" value="Unassembled WGS sequence"/>
</dbReference>
<dbReference type="Pfam" id="PF05368">
    <property type="entry name" value="NmrA"/>
    <property type="match status" value="1"/>
</dbReference>
<feature type="region of interest" description="Disordered" evidence="1">
    <location>
        <begin position="324"/>
        <end position="394"/>
    </location>
</feature>
<dbReference type="InterPro" id="IPR036291">
    <property type="entry name" value="NAD(P)-bd_dom_sf"/>
</dbReference>
<dbReference type="PANTHER" id="PTHR43162:SF1">
    <property type="entry name" value="PRESTALK A DIFFERENTIATION PROTEIN A"/>
    <property type="match status" value="1"/>
</dbReference>
<proteinExistence type="predicted"/>
<dbReference type="PANTHER" id="PTHR43162">
    <property type="match status" value="1"/>
</dbReference>
<dbReference type="OrthoDB" id="5311681at2759"/>
<dbReference type="PROSITE" id="PS50181">
    <property type="entry name" value="FBOX"/>
    <property type="match status" value="1"/>
</dbReference>
<reference evidence="3" key="1">
    <citation type="submission" date="2020-01" db="EMBL/GenBank/DDBJ databases">
        <title>Identification and distribution of gene clusters putatively required for synthesis of sphingolipid metabolism inhibitors in phylogenetically diverse species of the filamentous fungus Fusarium.</title>
        <authorList>
            <person name="Kim H.-S."/>
            <person name="Busman M."/>
            <person name="Brown D.W."/>
            <person name="Divon H."/>
            <person name="Uhlig S."/>
            <person name="Proctor R.H."/>
        </authorList>
    </citation>
    <scope>NUCLEOTIDE SEQUENCE</scope>
    <source>
        <strain evidence="3">NRRL 53441</strain>
    </source>
</reference>
<feature type="compositionally biased region" description="Low complexity" evidence="1">
    <location>
        <begin position="380"/>
        <end position="394"/>
    </location>
</feature>
<dbReference type="SUPFAM" id="SSF52047">
    <property type="entry name" value="RNI-like"/>
    <property type="match status" value="1"/>
</dbReference>
<evidence type="ECO:0000256" key="1">
    <source>
        <dbReference type="SAM" id="MobiDB-lite"/>
    </source>
</evidence>
<dbReference type="InterPro" id="IPR032675">
    <property type="entry name" value="LRR_dom_sf"/>
</dbReference>
<protein>
    <recommendedName>
        <fullName evidence="2">F-box domain-containing protein</fullName>
    </recommendedName>
</protein>
<evidence type="ECO:0000259" key="2">
    <source>
        <dbReference type="PROSITE" id="PS50181"/>
    </source>
</evidence>
<dbReference type="InterPro" id="IPR001810">
    <property type="entry name" value="F-box_dom"/>
</dbReference>
<dbReference type="InterPro" id="IPR051604">
    <property type="entry name" value="Ergot_Alk_Oxidoreductase"/>
</dbReference>
<name>A0A8H4JVB3_9HYPO</name>
<dbReference type="Gene3D" id="3.40.50.720">
    <property type="entry name" value="NAD(P)-binding Rossmann-like Domain"/>
    <property type="match status" value="1"/>
</dbReference>
<feature type="domain" description="F-box" evidence="2">
    <location>
        <begin position="392"/>
        <end position="438"/>
    </location>
</feature>
<dbReference type="SUPFAM" id="SSF51735">
    <property type="entry name" value="NAD(P)-binding Rossmann-fold domains"/>
    <property type="match status" value="1"/>
</dbReference>
<comment type="caution">
    <text evidence="3">The sequence shown here is derived from an EMBL/GenBank/DDBJ whole genome shotgun (WGS) entry which is preliminary data.</text>
</comment>